<protein>
    <submittedName>
        <fullName evidence="1">Uncharacterized protein</fullName>
    </submittedName>
</protein>
<keyword evidence="2" id="KW-1185">Reference proteome</keyword>
<evidence type="ECO:0000313" key="1">
    <source>
        <dbReference type="EMBL" id="GBM03548.1"/>
    </source>
</evidence>
<comment type="caution">
    <text evidence="1">The sequence shown here is derived from an EMBL/GenBank/DDBJ whole genome shotgun (WGS) entry which is preliminary data.</text>
</comment>
<dbReference type="AlphaFoldDB" id="A0A4Y2CIH3"/>
<gene>
    <name evidence="1" type="ORF">AVEN_95433_1</name>
</gene>
<name>A0A4Y2CIH3_ARAVE</name>
<evidence type="ECO:0000313" key="2">
    <source>
        <dbReference type="Proteomes" id="UP000499080"/>
    </source>
</evidence>
<organism evidence="1 2">
    <name type="scientific">Araneus ventricosus</name>
    <name type="common">Orbweaver spider</name>
    <name type="synonym">Epeira ventricosa</name>
    <dbReference type="NCBI Taxonomy" id="182803"/>
    <lineage>
        <taxon>Eukaryota</taxon>
        <taxon>Metazoa</taxon>
        <taxon>Ecdysozoa</taxon>
        <taxon>Arthropoda</taxon>
        <taxon>Chelicerata</taxon>
        <taxon>Arachnida</taxon>
        <taxon>Araneae</taxon>
        <taxon>Araneomorphae</taxon>
        <taxon>Entelegynae</taxon>
        <taxon>Araneoidea</taxon>
        <taxon>Araneidae</taxon>
        <taxon>Araneus</taxon>
    </lineage>
</organism>
<reference evidence="1 2" key="1">
    <citation type="journal article" date="2019" name="Sci. Rep.">
        <title>Orb-weaving spider Araneus ventricosus genome elucidates the spidroin gene catalogue.</title>
        <authorList>
            <person name="Kono N."/>
            <person name="Nakamura H."/>
            <person name="Ohtoshi R."/>
            <person name="Moran D.A.P."/>
            <person name="Shinohara A."/>
            <person name="Yoshida Y."/>
            <person name="Fujiwara M."/>
            <person name="Mori M."/>
            <person name="Tomita M."/>
            <person name="Arakawa K."/>
        </authorList>
    </citation>
    <scope>NUCLEOTIDE SEQUENCE [LARGE SCALE GENOMIC DNA]</scope>
</reference>
<dbReference type="Proteomes" id="UP000499080">
    <property type="component" value="Unassembled WGS sequence"/>
</dbReference>
<dbReference type="EMBL" id="BGPR01000192">
    <property type="protein sequence ID" value="GBM03548.1"/>
    <property type="molecule type" value="Genomic_DNA"/>
</dbReference>
<proteinExistence type="predicted"/>
<sequence>MANTPQNSIHSTLWSGTSMEDSTLFSSSKWNPLQGHLLVCGGQSSSSILNGDSALQAVAPDGLVYPAQKGPSSDSDGKTVDFKLYDHGFWNHRSGSSCETAP</sequence>
<accession>A0A4Y2CIH3</accession>